<dbReference type="EMBL" id="JAWWNJ010000035">
    <property type="protein sequence ID" value="KAK7024074.1"/>
    <property type="molecule type" value="Genomic_DNA"/>
</dbReference>
<protein>
    <submittedName>
        <fullName evidence="2">Uncharacterized protein</fullName>
    </submittedName>
</protein>
<sequence>MHRDEMRETKRGRPQWSAKDMKVFSLPPSGGPTTPGGANARGHVCSSPRIPGPAAWRGDRNTCASNEGLIVVEKPQRHEQSDESQALAAPIRWHGLPGYAKGKGRVACV</sequence>
<organism evidence="2 3">
    <name type="scientific">Favolaschia claudopus</name>
    <dbReference type="NCBI Taxonomy" id="2862362"/>
    <lineage>
        <taxon>Eukaryota</taxon>
        <taxon>Fungi</taxon>
        <taxon>Dikarya</taxon>
        <taxon>Basidiomycota</taxon>
        <taxon>Agaricomycotina</taxon>
        <taxon>Agaricomycetes</taxon>
        <taxon>Agaricomycetidae</taxon>
        <taxon>Agaricales</taxon>
        <taxon>Marasmiineae</taxon>
        <taxon>Mycenaceae</taxon>
        <taxon>Favolaschia</taxon>
    </lineage>
</organism>
<dbReference type="AlphaFoldDB" id="A0AAW0BFK4"/>
<feature type="compositionally biased region" description="Basic and acidic residues" evidence="1">
    <location>
        <begin position="1"/>
        <end position="11"/>
    </location>
</feature>
<name>A0AAW0BFK4_9AGAR</name>
<gene>
    <name evidence="2" type="ORF">R3P38DRAFT_2779624</name>
</gene>
<evidence type="ECO:0000313" key="3">
    <source>
        <dbReference type="Proteomes" id="UP001362999"/>
    </source>
</evidence>
<accession>A0AAW0BFK4</accession>
<feature type="region of interest" description="Disordered" evidence="1">
    <location>
        <begin position="1"/>
        <end position="58"/>
    </location>
</feature>
<keyword evidence="3" id="KW-1185">Reference proteome</keyword>
<evidence type="ECO:0000313" key="2">
    <source>
        <dbReference type="EMBL" id="KAK7024074.1"/>
    </source>
</evidence>
<dbReference type="Proteomes" id="UP001362999">
    <property type="component" value="Unassembled WGS sequence"/>
</dbReference>
<proteinExistence type="predicted"/>
<feature type="compositionally biased region" description="Low complexity" evidence="1">
    <location>
        <begin position="27"/>
        <end position="37"/>
    </location>
</feature>
<comment type="caution">
    <text evidence="2">The sequence shown here is derived from an EMBL/GenBank/DDBJ whole genome shotgun (WGS) entry which is preliminary data.</text>
</comment>
<evidence type="ECO:0000256" key="1">
    <source>
        <dbReference type="SAM" id="MobiDB-lite"/>
    </source>
</evidence>
<reference evidence="2 3" key="1">
    <citation type="journal article" date="2024" name="J Genomics">
        <title>Draft genome sequencing and assembly of Favolaschia claudopus CIRM-BRFM 2984 isolated from oak limbs.</title>
        <authorList>
            <person name="Navarro D."/>
            <person name="Drula E."/>
            <person name="Chaduli D."/>
            <person name="Cazenave R."/>
            <person name="Ahrendt S."/>
            <person name="Wang J."/>
            <person name="Lipzen A."/>
            <person name="Daum C."/>
            <person name="Barry K."/>
            <person name="Grigoriev I.V."/>
            <person name="Favel A."/>
            <person name="Rosso M.N."/>
            <person name="Martin F."/>
        </authorList>
    </citation>
    <scope>NUCLEOTIDE SEQUENCE [LARGE SCALE GENOMIC DNA]</scope>
    <source>
        <strain evidence="2 3">CIRM-BRFM 2984</strain>
    </source>
</reference>